<keyword evidence="3" id="KW-0238">DNA-binding</keyword>
<evidence type="ECO:0000256" key="4">
    <source>
        <dbReference type="PROSITE-ProRule" id="PRU00339"/>
    </source>
</evidence>
<dbReference type="SMART" id="SM00382">
    <property type="entry name" value="AAA"/>
    <property type="match status" value="1"/>
</dbReference>
<dbReference type="SUPFAM" id="SSF52540">
    <property type="entry name" value="P-loop containing nucleoside triphosphate hydrolases"/>
    <property type="match status" value="1"/>
</dbReference>
<dbReference type="InterPro" id="IPR011991">
    <property type="entry name" value="ArsR-like_HTH"/>
</dbReference>
<dbReference type="Pfam" id="PF13181">
    <property type="entry name" value="TPR_8"/>
    <property type="match status" value="2"/>
</dbReference>
<dbReference type="KEGG" id="tvi:Thivi_1650"/>
<organism evidence="7 8">
    <name type="scientific">Thiocystis violascens (strain ATCC 17096 / DSM 198 / 6111)</name>
    <name type="common">Chromatium violascens</name>
    <dbReference type="NCBI Taxonomy" id="765911"/>
    <lineage>
        <taxon>Bacteria</taxon>
        <taxon>Pseudomonadati</taxon>
        <taxon>Pseudomonadota</taxon>
        <taxon>Gammaproteobacteria</taxon>
        <taxon>Chromatiales</taxon>
        <taxon>Chromatiaceae</taxon>
        <taxon>Thiocystis</taxon>
    </lineage>
</organism>
<evidence type="ECO:0000256" key="3">
    <source>
        <dbReference type="ARBA" id="ARBA00023125"/>
    </source>
</evidence>
<dbReference type="eggNOG" id="COG1672">
    <property type="taxonomic scope" value="Bacteria"/>
</dbReference>
<dbReference type="GO" id="GO:0003700">
    <property type="term" value="F:DNA-binding transcription factor activity"/>
    <property type="evidence" value="ECO:0007669"/>
    <property type="project" value="InterPro"/>
</dbReference>
<evidence type="ECO:0000259" key="5">
    <source>
        <dbReference type="SMART" id="SM00382"/>
    </source>
</evidence>
<dbReference type="CDD" id="cd00090">
    <property type="entry name" value="HTH_ARSR"/>
    <property type="match status" value="1"/>
</dbReference>
<dbReference type="InterPro" id="IPR036390">
    <property type="entry name" value="WH_DNA-bd_sf"/>
</dbReference>
<dbReference type="GO" id="GO:0046813">
    <property type="term" value="P:receptor-mediated virion attachment to host cell"/>
    <property type="evidence" value="ECO:0007669"/>
    <property type="project" value="TreeGrafter"/>
</dbReference>
<dbReference type="SUPFAM" id="SSF46785">
    <property type="entry name" value="Winged helix' DNA-binding domain"/>
    <property type="match status" value="1"/>
</dbReference>
<keyword evidence="2 4" id="KW-0802">TPR repeat</keyword>
<dbReference type="InterPro" id="IPR019734">
    <property type="entry name" value="TPR_rpt"/>
</dbReference>
<dbReference type="HOGENOM" id="CLU_009017_0_0_6"/>
<proteinExistence type="predicted"/>
<evidence type="ECO:0000313" key="8">
    <source>
        <dbReference type="Proteomes" id="UP000006062"/>
    </source>
</evidence>
<dbReference type="Pfam" id="PF13424">
    <property type="entry name" value="TPR_12"/>
    <property type="match status" value="1"/>
</dbReference>
<dbReference type="InterPro" id="IPR050498">
    <property type="entry name" value="Ycf3"/>
</dbReference>
<dbReference type="InterPro" id="IPR001845">
    <property type="entry name" value="HTH_ArsR_DNA-bd_dom"/>
</dbReference>
<dbReference type="SMART" id="SM00028">
    <property type="entry name" value="TPR"/>
    <property type="match status" value="7"/>
</dbReference>
<dbReference type="SUPFAM" id="SSF48452">
    <property type="entry name" value="TPR-like"/>
    <property type="match status" value="3"/>
</dbReference>
<reference evidence="7 8" key="1">
    <citation type="submission" date="2012-06" db="EMBL/GenBank/DDBJ databases">
        <title>Complete sequence of Thiocystis violascens DSM 198.</title>
        <authorList>
            <consortium name="US DOE Joint Genome Institute"/>
            <person name="Lucas S."/>
            <person name="Han J."/>
            <person name="Lapidus A."/>
            <person name="Cheng J.-F."/>
            <person name="Goodwin L."/>
            <person name="Pitluck S."/>
            <person name="Peters L."/>
            <person name="Ovchinnikova G."/>
            <person name="Teshima H."/>
            <person name="Detter J.C."/>
            <person name="Han C."/>
            <person name="Tapia R."/>
            <person name="Land M."/>
            <person name="Hauser L."/>
            <person name="Kyrpides N."/>
            <person name="Ivanova N."/>
            <person name="Pagani I."/>
            <person name="Vogl K."/>
            <person name="Liu Z."/>
            <person name="Frigaard N.-U."/>
            <person name="Bryant D."/>
            <person name="Woyke T."/>
        </authorList>
    </citation>
    <scope>NUCLEOTIDE SEQUENCE [LARGE SCALE GENOMIC DNA]</scope>
    <source>
        <strain evidence="8">ATCC 17096 / DSM 198 / 6111</strain>
    </source>
</reference>
<sequence>MKDRVFLSVFTPSRTAPEDLEAITVQRQALLADAVERVHESATTGNKHHLLFVGPRGTGKTHLVTLLVHRLGRDRTLDERLRIAWLNKDETSTSLLELLRRIYEALSKRYPDEFTPDALEPLFDLTPEDAENALAQLLLKTLRDRTLLVVVENLDALFEGLGQTGQQKLRAFIQEHPVLSMVTTAQRLVDDIARRQSAFFGFFQTEHLKPLSVEQARELLRNIARLNGQTDVIAFLDSATGRSRIRALHHLSGGNHRLYIVLSQFITRDSIQALVDPFAKMVDEMTPYYQERIRWLPAQQRKIVEFLCAQDRPIPVKQIARRLFATQQTISSQLKDLRGKGYVQSAQRGRESLYEIAEPMMRICVEIKENQTQGPLRVLVDFLRVWYDGRELNARLSDDRTDCMARVYLASAIEANQAQGNLRARLLVDGFNAELDEAGRAQWGGRIKGYAEECEELALACGHWAKGEDTEALRILKEIIDEDRGRSTAVKLSSLDLAAEIHHKKGEYLLAINLLNTLLAEPEAPVEQVARALINRGTNYWQLENFDKAISDYNAAIKLPQAHVEEVASALVNRGTTYGQLGNHEKAIADFSAVIELKQAPVEQVAWALVNRGVAYRMLGDIDKAIADDSAAIELPQPPVEWVAKALVDRGLIYGQIGDSDKANADFTTVIKLEQAPAEEVAWALVTRGLTYRLIGDIGKAIADFSAAIELPQAPIEQVALAFRNLGLAYWLQSDSTRSETNLEALLRLKGAPLRERIDAHLALAEIRIFTGRWDEAIAALGDGLREGATAAPAYQGDSTDIIAAFFDSTLQPVIRRERTRSLFEVYRDADAITQLGEALTRHLGRLHANTEKPPSPDNLETWATAWEEAGKDIDAFRLPLRLFRTGIDFLKAGGTDPGILLDLNQEERKLLEQVFDLESSPEALRAG</sequence>
<protein>
    <submittedName>
        <fullName evidence="7">Tetratricopeptide repeat protein</fullName>
    </submittedName>
</protein>
<dbReference type="InterPro" id="IPR041664">
    <property type="entry name" value="AAA_16"/>
</dbReference>
<feature type="repeat" description="TPR" evidence="4">
    <location>
        <begin position="644"/>
        <end position="677"/>
    </location>
</feature>
<dbReference type="InterPro" id="IPR036388">
    <property type="entry name" value="WH-like_DNA-bd_sf"/>
</dbReference>
<dbReference type="InterPro" id="IPR011990">
    <property type="entry name" value="TPR-like_helical_dom_sf"/>
</dbReference>
<feature type="domain" description="HTH arsR-type" evidence="6">
    <location>
        <begin position="291"/>
        <end position="369"/>
    </location>
</feature>
<dbReference type="STRING" id="765911.Thivi_1650"/>
<dbReference type="InterPro" id="IPR027417">
    <property type="entry name" value="P-loop_NTPase"/>
</dbReference>
<keyword evidence="8" id="KW-1185">Reference proteome</keyword>
<evidence type="ECO:0000256" key="2">
    <source>
        <dbReference type="ARBA" id="ARBA00022803"/>
    </source>
</evidence>
<accession>I3Y9G1</accession>
<dbReference type="Gene3D" id="1.25.40.10">
    <property type="entry name" value="Tetratricopeptide repeat domain"/>
    <property type="match status" value="3"/>
</dbReference>
<dbReference type="Pfam" id="PF13191">
    <property type="entry name" value="AAA_16"/>
    <property type="match status" value="1"/>
</dbReference>
<evidence type="ECO:0000259" key="6">
    <source>
        <dbReference type="SMART" id="SM00418"/>
    </source>
</evidence>
<dbReference type="Gene3D" id="1.10.10.10">
    <property type="entry name" value="Winged helix-like DNA-binding domain superfamily/Winged helix DNA-binding domain"/>
    <property type="match status" value="1"/>
</dbReference>
<gene>
    <name evidence="7" type="ordered locus">Thivi_1650</name>
</gene>
<dbReference type="PANTHER" id="PTHR44858:SF1">
    <property type="entry name" value="UDP-N-ACETYLGLUCOSAMINE--PEPTIDE N-ACETYLGLUCOSAMINYLTRANSFERASE SPINDLY-RELATED"/>
    <property type="match status" value="1"/>
</dbReference>
<evidence type="ECO:0000313" key="7">
    <source>
        <dbReference type="EMBL" id="AFL73629.1"/>
    </source>
</evidence>
<feature type="domain" description="AAA+ ATPase" evidence="5">
    <location>
        <begin position="46"/>
        <end position="292"/>
    </location>
</feature>
<dbReference type="InterPro" id="IPR003593">
    <property type="entry name" value="AAA+_ATPase"/>
</dbReference>
<feature type="repeat" description="TPR" evidence="4">
    <location>
        <begin position="568"/>
        <end position="601"/>
    </location>
</feature>
<keyword evidence="1" id="KW-0677">Repeat</keyword>
<dbReference type="GO" id="GO:0003677">
    <property type="term" value="F:DNA binding"/>
    <property type="evidence" value="ECO:0007669"/>
    <property type="project" value="UniProtKB-KW"/>
</dbReference>
<dbReference type="SMART" id="SM00418">
    <property type="entry name" value="HTH_ARSR"/>
    <property type="match status" value="1"/>
</dbReference>
<dbReference type="EMBL" id="CP003154">
    <property type="protein sequence ID" value="AFL73629.1"/>
    <property type="molecule type" value="Genomic_DNA"/>
</dbReference>
<dbReference type="GO" id="GO:0009279">
    <property type="term" value="C:cell outer membrane"/>
    <property type="evidence" value="ECO:0007669"/>
    <property type="project" value="TreeGrafter"/>
</dbReference>
<dbReference type="PANTHER" id="PTHR44858">
    <property type="entry name" value="TETRATRICOPEPTIDE REPEAT PROTEIN 6"/>
    <property type="match status" value="1"/>
</dbReference>
<dbReference type="AlphaFoldDB" id="I3Y9G1"/>
<dbReference type="PROSITE" id="PS50005">
    <property type="entry name" value="TPR"/>
    <property type="match status" value="3"/>
</dbReference>
<dbReference type="Gene3D" id="3.40.50.300">
    <property type="entry name" value="P-loop containing nucleotide triphosphate hydrolases"/>
    <property type="match status" value="1"/>
</dbReference>
<dbReference type="Proteomes" id="UP000006062">
    <property type="component" value="Chromosome"/>
</dbReference>
<feature type="repeat" description="TPR" evidence="4">
    <location>
        <begin position="530"/>
        <end position="563"/>
    </location>
</feature>
<evidence type="ECO:0000256" key="1">
    <source>
        <dbReference type="ARBA" id="ARBA00022737"/>
    </source>
</evidence>
<dbReference type="eggNOG" id="COG0457">
    <property type="taxonomic scope" value="Bacteria"/>
</dbReference>
<name>I3Y9G1_THIV6</name>